<feature type="transmembrane region" description="Helical" evidence="1">
    <location>
        <begin position="111"/>
        <end position="144"/>
    </location>
</feature>
<comment type="caution">
    <text evidence="2">The sequence shown here is derived from an EMBL/GenBank/DDBJ whole genome shotgun (WGS) entry which is preliminary data.</text>
</comment>
<name>A0A429ZN85_9ENTE</name>
<keyword evidence="1" id="KW-0812">Transmembrane</keyword>
<evidence type="ECO:0008006" key="4">
    <source>
        <dbReference type="Google" id="ProtNLM"/>
    </source>
</evidence>
<dbReference type="RefSeq" id="WP_126779956.1">
    <property type="nucleotide sequence ID" value="NZ_NGJU01000011.1"/>
</dbReference>
<dbReference type="Proteomes" id="UP000287239">
    <property type="component" value="Unassembled WGS sequence"/>
</dbReference>
<dbReference type="GeneID" id="98568343"/>
<sequence>MSKCQSCGSEVNKEMERCETCGLKVGSQSDHSFKEVEEVVTREVVTGVNMSRRELKEAAQRQLSGTYGNWLQTMLVCGAMIIIPFVIFWRVTLKVGEINFYNSLGYSADSVGGWVFFAIILYLVLLLGVCVSQSLIQWTAILSLEGRKLSGLKLLNRLINQKKGRVIRANVLIALYTFFWSLLLVIPGVVKGAGYAMTNYLLAKNEDLMIGEAIELSQKMMKGYKLEYLILLYSFTIWNLLTVYSLGMFGLYTMPYQGMTTIMFLDKCYDNYITNNP</sequence>
<dbReference type="InterPro" id="IPR010380">
    <property type="entry name" value="DUF975"/>
</dbReference>
<keyword evidence="3" id="KW-1185">Reference proteome</keyword>
<feature type="transmembrane region" description="Helical" evidence="1">
    <location>
        <begin position="165"/>
        <end position="190"/>
    </location>
</feature>
<dbReference type="PANTHER" id="PTHR40076">
    <property type="entry name" value="MEMBRANE PROTEIN-RELATED"/>
    <property type="match status" value="1"/>
</dbReference>
<dbReference type="OrthoDB" id="9784844at2"/>
<protein>
    <recommendedName>
        <fullName evidence="4">DUF975 family protein</fullName>
    </recommendedName>
</protein>
<dbReference type="Pfam" id="PF06161">
    <property type="entry name" value="DUF975"/>
    <property type="match status" value="1"/>
</dbReference>
<proteinExistence type="predicted"/>
<feature type="transmembrane region" description="Helical" evidence="1">
    <location>
        <begin position="70"/>
        <end position="91"/>
    </location>
</feature>
<evidence type="ECO:0000313" key="2">
    <source>
        <dbReference type="EMBL" id="RST95151.1"/>
    </source>
</evidence>
<accession>A0A429ZN85</accession>
<feature type="transmembrane region" description="Helical" evidence="1">
    <location>
        <begin position="230"/>
        <end position="254"/>
    </location>
</feature>
<evidence type="ECO:0000256" key="1">
    <source>
        <dbReference type="SAM" id="Phobius"/>
    </source>
</evidence>
<evidence type="ECO:0000313" key="3">
    <source>
        <dbReference type="Proteomes" id="UP000287239"/>
    </source>
</evidence>
<dbReference type="EMBL" id="NGJU01000011">
    <property type="protein sequence ID" value="RST95151.1"/>
    <property type="molecule type" value="Genomic_DNA"/>
</dbReference>
<keyword evidence="1" id="KW-0472">Membrane</keyword>
<organism evidence="2 3">
    <name type="scientific">Vagococcus salmoninarum</name>
    <dbReference type="NCBI Taxonomy" id="2739"/>
    <lineage>
        <taxon>Bacteria</taxon>
        <taxon>Bacillati</taxon>
        <taxon>Bacillota</taxon>
        <taxon>Bacilli</taxon>
        <taxon>Lactobacillales</taxon>
        <taxon>Enterococcaceae</taxon>
        <taxon>Vagococcus</taxon>
    </lineage>
</organism>
<reference evidence="2 3" key="1">
    <citation type="submission" date="2017-05" db="EMBL/GenBank/DDBJ databases">
        <title>Vagococcus spp. assemblies.</title>
        <authorList>
            <person name="Gulvik C.A."/>
        </authorList>
    </citation>
    <scope>NUCLEOTIDE SEQUENCE [LARGE SCALE GENOMIC DNA]</scope>
    <source>
        <strain evidence="2 3">NCFB 2777</strain>
    </source>
</reference>
<gene>
    <name evidence="2" type="ORF">CBF35_08175</name>
</gene>
<keyword evidence="1" id="KW-1133">Transmembrane helix</keyword>
<dbReference type="AlphaFoldDB" id="A0A429ZN85"/>
<dbReference type="PANTHER" id="PTHR40076:SF1">
    <property type="entry name" value="MEMBRANE PROTEIN"/>
    <property type="match status" value="1"/>
</dbReference>